<sequence>MCESMTFILGPKTSHFLKYSIVIEMKLEPYIKKEQCNSATNITEQEEWIVQHFQIPPCLEMPALYFSWLKEAEFLISSPRGENEINTFVNCNIHERKWSSS</sequence>
<evidence type="ECO:0000313" key="1">
    <source>
        <dbReference type="EMBL" id="KAH1165194.1"/>
    </source>
</evidence>
<evidence type="ECO:0000313" key="2">
    <source>
        <dbReference type="Proteomes" id="UP000827986"/>
    </source>
</evidence>
<dbReference type="Proteomes" id="UP000827986">
    <property type="component" value="Unassembled WGS sequence"/>
</dbReference>
<gene>
    <name evidence="1" type="ORF">KIL84_022753</name>
</gene>
<dbReference type="AlphaFoldDB" id="A0A9D4AP89"/>
<organism evidence="1 2">
    <name type="scientific">Mauremys mutica</name>
    <name type="common">yellowpond turtle</name>
    <dbReference type="NCBI Taxonomy" id="74926"/>
    <lineage>
        <taxon>Eukaryota</taxon>
        <taxon>Metazoa</taxon>
        <taxon>Chordata</taxon>
        <taxon>Craniata</taxon>
        <taxon>Vertebrata</taxon>
        <taxon>Euteleostomi</taxon>
        <taxon>Archelosauria</taxon>
        <taxon>Testudinata</taxon>
        <taxon>Testudines</taxon>
        <taxon>Cryptodira</taxon>
        <taxon>Durocryptodira</taxon>
        <taxon>Testudinoidea</taxon>
        <taxon>Geoemydidae</taxon>
        <taxon>Geoemydinae</taxon>
        <taxon>Mauremys</taxon>
    </lineage>
</organism>
<protein>
    <submittedName>
        <fullName evidence="1">Uncharacterized protein</fullName>
    </submittedName>
</protein>
<comment type="caution">
    <text evidence="1">The sequence shown here is derived from an EMBL/GenBank/DDBJ whole genome shotgun (WGS) entry which is preliminary data.</text>
</comment>
<keyword evidence="2" id="KW-1185">Reference proteome</keyword>
<accession>A0A9D4AP89</accession>
<dbReference type="EMBL" id="JAHDVG010000488">
    <property type="protein sequence ID" value="KAH1165194.1"/>
    <property type="molecule type" value="Genomic_DNA"/>
</dbReference>
<name>A0A9D4AP89_9SAUR</name>
<proteinExistence type="predicted"/>
<reference evidence="1" key="1">
    <citation type="submission" date="2021-09" db="EMBL/GenBank/DDBJ databases">
        <title>The genome of Mauremys mutica provides insights into the evolution of semi-aquatic lifestyle.</title>
        <authorList>
            <person name="Gong S."/>
            <person name="Gao Y."/>
        </authorList>
    </citation>
    <scope>NUCLEOTIDE SEQUENCE</scope>
    <source>
        <strain evidence="1">MM-2020</strain>
        <tissue evidence="1">Muscle</tissue>
    </source>
</reference>